<feature type="compositionally biased region" description="Low complexity" evidence="1">
    <location>
        <begin position="60"/>
        <end position="69"/>
    </location>
</feature>
<organism evidence="3 4">
    <name type="scientific">Achromobacter kerstersii</name>
    <dbReference type="NCBI Taxonomy" id="1353890"/>
    <lineage>
        <taxon>Bacteria</taxon>
        <taxon>Pseudomonadati</taxon>
        <taxon>Pseudomonadota</taxon>
        <taxon>Betaproteobacteria</taxon>
        <taxon>Burkholderiales</taxon>
        <taxon>Alcaligenaceae</taxon>
        <taxon>Achromobacter</taxon>
    </lineage>
</organism>
<dbReference type="EMBL" id="CADIJQ010000008">
    <property type="protein sequence ID" value="CAB3728853.1"/>
    <property type="molecule type" value="Genomic_DNA"/>
</dbReference>
<reference evidence="3 4" key="1">
    <citation type="submission" date="2020-04" db="EMBL/GenBank/DDBJ databases">
        <authorList>
            <person name="De Canck E."/>
        </authorList>
    </citation>
    <scope>NUCLEOTIDE SEQUENCE [LARGE SCALE GENOMIC DNA]</scope>
    <source>
        <strain evidence="3 4">LMG 3441</strain>
    </source>
</reference>
<keyword evidence="2" id="KW-0812">Transmembrane</keyword>
<evidence type="ECO:0000313" key="3">
    <source>
        <dbReference type="EMBL" id="CAB3728853.1"/>
    </source>
</evidence>
<protein>
    <submittedName>
        <fullName evidence="3">Uncharacterized protein</fullName>
    </submittedName>
</protein>
<feature type="region of interest" description="Disordered" evidence="1">
    <location>
        <begin position="38"/>
        <end position="82"/>
    </location>
</feature>
<gene>
    <name evidence="3" type="ORF">LMG3441_04496</name>
</gene>
<sequence>MRFPDCVAARRPLPAAIAWPDAMSGHFFGRKHTRCEASFPAGPPQGKSAPLGGRKRTQCARRGGSISRRAAPREKRPLGGQEAHAVRAPWGPYFMPKRPKPFMPPMARIIFAMPPFFICFIMPCICSN</sequence>
<evidence type="ECO:0000256" key="1">
    <source>
        <dbReference type="SAM" id="MobiDB-lite"/>
    </source>
</evidence>
<dbReference type="AlphaFoldDB" id="A0A6S7APC5"/>
<proteinExistence type="predicted"/>
<evidence type="ECO:0000313" key="4">
    <source>
        <dbReference type="Proteomes" id="UP000494269"/>
    </source>
</evidence>
<name>A0A6S7APC5_9BURK</name>
<evidence type="ECO:0000256" key="2">
    <source>
        <dbReference type="SAM" id="Phobius"/>
    </source>
</evidence>
<dbReference type="Proteomes" id="UP000494269">
    <property type="component" value="Unassembled WGS sequence"/>
</dbReference>
<feature type="transmembrane region" description="Helical" evidence="2">
    <location>
        <begin position="105"/>
        <end position="123"/>
    </location>
</feature>
<accession>A0A6S7APC5</accession>
<keyword evidence="2" id="KW-0472">Membrane</keyword>
<keyword evidence="2" id="KW-1133">Transmembrane helix</keyword>
<keyword evidence="4" id="KW-1185">Reference proteome</keyword>